<dbReference type="AlphaFoldDB" id="A0A099CT20"/>
<gene>
    <name evidence="1" type="ORF">LF63_0112685</name>
</gene>
<protein>
    <submittedName>
        <fullName evidence="1">Uncharacterized protein</fullName>
    </submittedName>
</protein>
<evidence type="ECO:0000313" key="2">
    <source>
        <dbReference type="Proteomes" id="UP000029708"/>
    </source>
</evidence>
<evidence type="ECO:0000313" key="1">
    <source>
        <dbReference type="EMBL" id="KGI77098.1"/>
    </source>
</evidence>
<dbReference type="HOGENOM" id="CLU_2509439_0_0_6"/>
<dbReference type="Proteomes" id="UP000029708">
    <property type="component" value="Unassembled WGS sequence"/>
</dbReference>
<organism evidence="1 2">
    <name type="scientific">Oleiagrimonas soli</name>
    <dbReference type="NCBI Taxonomy" id="1543381"/>
    <lineage>
        <taxon>Bacteria</taxon>
        <taxon>Pseudomonadati</taxon>
        <taxon>Pseudomonadota</taxon>
        <taxon>Gammaproteobacteria</taxon>
        <taxon>Lysobacterales</taxon>
        <taxon>Rhodanobacteraceae</taxon>
        <taxon>Oleiagrimonas</taxon>
    </lineage>
</organism>
<accession>A0A099CT20</accession>
<name>A0A099CT20_9GAMM</name>
<dbReference type="STRING" id="1543381.LF63_0112685"/>
<reference evidence="1 2" key="1">
    <citation type="submission" date="2014-09" db="EMBL/GenBank/DDBJ databases">
        <title>Xanthomonadaceae 3.5X direct submission.</title>
        <authorList>
            <person name="Fang T."/>
            <person name="Wang H."/>
        </authorList>
    </citation>
    <scope>NUCLEOTIDE SEQUENCE [LARGE SCALE GENOMIC DNA]</scope>
    <source>
        <strain evidence="1 2">3.5X</strain>
    </source>
</reference>
<sequence>MIAAHRKQQHLIVADRKQRDLGLPVREFPVTVPNSATFGMSCAYRRAAWRRPRISAGDRSQFTFVQIDHVLSLYARMGCASLGSG</sequence>
<dbReference type="EMBL" id="JROI01000014">
    <property type="protein sequence ID" value="KGI77098.1"/>
    <property type="molecule type" value="Genomic_DNA"/>
</dbReference>
<proteinExistence type="predicted"/>
<comment type="caution">
    <text evidence="1">The sequence shown here is derived from an EMBL/GenBank/DDBJ whole genome shotgun (WGS) entry which is preliminary data.</text>
</comment>
<keyword evidence="2" id="KW-1185">Reference proteome</keyword>